<protein>
    <submittedName>
        <fullName evidence="2">Uncharacterized protein</fullName>
    </submittedName>
</protein>
<evidence type="ECO:0000313" key="3">
    <source>
        <dbReference type="Proteomes" id="UP000044602"/>
    </source>
</evidence>
<keyword evidence="3" id="KW-1185">Reference proteome</keyword>
<dbReference type="Proteomes" id="UP000044602">
    <property type="component" value="Unassembled WGS sequence"/>
</dbReference>
<organism evidence="2 4">
    <name type="scientific">Verticillium longisporum</name>
    <name type="common">Verticillium dahliae var. longisporum</name>
    <dbReference type="NCBI Taxonomy" id="100787"/>
    <lineage>
        <taxon>Eukaryota</taxon>
        <taxon>Fungi</taxon>
        <taxon>Dikarya</taxon>
        <taxon>Ascomycota</taxon>
        <taxon>Pezizomycotina</taxon>
        <taxon>Sordariomycetes</taxon>
        <taxon>Hypocreomycetidae</taxon>
        <taxon>Glomerellales</taxon>
        <taxon>Plectosphaerellaceae</taxon>
        <taxon>Verticillium</taxon>
    </lineage>
</organism>
<accession>A0A0G4LYP8</accession>
<dbReference type="Proteomes" id="UP000045706">
    <property type="component" value="Unassembled WGS sequence"/>
</dbReference>
<sequence>MSSILPPAPQLPGMAPGATTIRVGPLYYLSTTFAQFNAEPISDRASVAAVTRKQRQNIFQKWQIYFRNVLGMDPDDIWLQLCDESFKAIEYCQAFLQDYVVYSVEQRIALGPQEYDDVRTVTCTKTVLEAWKGLAKRRSDPRNARHWTLAVKERSTGPVSKISLALTDNAFSGEYRSAFEILSVLKLQGLRSIPLSWKNSMLERPIFEISPQKFSQI</sequence>
<evidence type="ECO:0000313" key="4">
    <source>
        <dbReference type="Proteomes" id="UP000045706"/>
    </source>
</evidence>
<gene>
    <name evidence="1" type="ORF">BN1708_013169</name>
    <name evidence="2" type="ORF">BN1723_013931</name>
</gene>
<proteinExistence type="predicted"/>
<dbReference type="EMBL" id="CVQH01012891">
    <property type="protein sequence ID" value="CRK21557.1"/>
    <property type="molecule type" value="Genomic_DNA"/>
</dbReference>
<dbReference type="EMBL" id="CVQI01019890">
    <property type="protein sequence ID" value="CRK27132.1"/>
    <property type="molecule type" value="Genomic_DNA"/>
</dbReference>
<evidence type="ECO:0000313" key="1">
    <source>
        <dbReference type="EMBL" id="CRK21557.1"/>
    </source>
</evidence>
<reference evidence="3 4" key="1">
    <citation type="submission" date="2015-05" db="EMBL/GenBank/DDBJ databases">
        <authorList>
            <person name="Fogelqvist Johan"/>
        </authorList>
    </citation>
    <scope>NUCLEOTIDE SEQUENCE [LARGE SCALE GENOMIC DNA]</scope>
    <source>
        <strain evidence="1">VL1</strain>
        <strain evidence="2">VL2</strain>
    </source>
</reference>
<evidence type="ECO:0000313" key="2">
    <source>
        <dbReference type="EMBL" id="CRK27132.1"/>
    </source>
</evidence>
<dbReference type="AlphaFoldDB" id="A0A0G4LYP8"/>
<name>A0A0G4LYP8_VERLO</name>